<keyword evidence="6" id="KW-0486">Methionine biosynthesis</keyword>
<dbReference type="PIRSF" id="PIRSF001434">
    <property type="entry name" value="CGS"/>
    <property type="match status" value="1"/>
</dbReference>
<evidence type="ECO:0000256" key="5">
    <source>
        <dbReference type="ARBA" id="ARBA00022898"/>
    </source>
</evidence>
<dbReference type="Gene3D" id="3.90.1150.10">
    <property type="entry name" value="Aspartate Aminotransferase, domain 1"/>
    <property type="match status" value="1"/>
</dbReference>
<dbReference type="RefSeq" id="WP_149306623.1">
    <property type="nucleotide sequence ID" value="NZ_SRSD01000003.1"/>
</dbReference>
<accession>A0A5A9XJH8</accession>
<evidence type="ECO:0000256" key="7">
    <source>
        <dbReference type="ARBA" id="ARBA00023239"/>
    </source>
</evidence>
<dbReference type="OrthoDB" id="9805807at2"/>
<comment type="cofactor">
    <cofactor evidence="1 9">
        <name>pyridoxal 5'-phosphate</name>
        <dbReference type="ChEBI" id="CHEBI:597326"/>
    </cofactor>
</comment>
<evidence type="ECO:0000256" key="9">
    <source>
        <dbReference type="RuleBase" id="RU362118"/>
    </source>
</evidence>
<evidence type="ECO:0000313" key="11">
    <source>
        <dbReference type="Proteomes" id="UP000324298"/>
    </source>
</evidence>
<dbReference type="PROSITE" id="PS00868">
    <property type="entry name" value="CYS_MET_METAB_PP"/>
    <property type="match status" value="1"/>
</dbReference>
<keyword evidence="10" id="KW-0032">Aminotransferase</keyword>
<dbReference type="GO" id="GO:0019346">
    <property type="term" value="P:transsulfuration"/>
    <property type="evidence" value="ECO:0007669"/>
    <property type="project" value="InterPro"/>
</dbReference>
<dbReference type="PANTHER" id="PTHR11808">
    <property type="entry name" value="TRANS-SULFURATION ENZYME FAMILY MEMBER"/>
    <property type="match status" value="1"/>
</dbReference>
<dbReference type="EMBL" id="SRSD01000003">
    <property type="protein sequence ID" value="KAA0893307.1"/>
    <property type="molecule type" value="Genomic_DNA"/>
</dbReference>
<evidence type="ECO:0000313" key="10">
    <source>
        <dbReference type="EMBL" id="KAA0893307.1"/>
    </source>
</evidence>
<keyword evidence="11" id="KW-1185">Reference proteome</keyword>
<dbReference type="PANTHER" id="PTHR11808:SF50">
    <property type="entry name" value="CYSTATHIONINE BETA-LYASE"/>
    <property type="match status" value="1"/>
</dbReference>
<evidence type="ECO:0000256" key="4">
    <source>
        <dbReference type="ARBA" id="ARBA00022605"/>
    </source>
</evidence>
<dbReference type="SUPFAM" id="SSF53383">
    <property type="entry name" value="PLP-dependent transferases"/>
    <property type="match status" value="1"/>
</dbReference>
<comment type="caution">
    <text evidence="10">The sequence shown here is derived from an EMBL/GenBank/DDBJ whole genome shotgun (WGS) entry which is preliminary data.</text>
</comment>
<dbReference type="AlphaFoldDB" id="A0A5A9XJH8"/>
<organism evidence="10 11">
    <name type="scientific">Oryzomonas rubra</name>
    <dbReference type="NCBI Taxonomy" id="2509454"/>
    <lineage>
        <taxon>Bacteria</taxon>
        <taxon>Pseudomonadati</taxon>
        <taxon>Thermodesulfobacteriota</taxon>
        <taxon>Desulfuromonadia</taxon>
        <taxon>Geobacterales</taxon>
        <taxon>Geobacteraceae</taxon>
        <taxon>Oryzomonas</taxon>
    </lineage>
</organism>
<dbReference type="Pfam" id="PF01053">
    <property type="entry name" value="Cys_Met_Meta_PP"/>
    <property type="match status" value="1"/>
</dbReference>
<protein>
    <recommendedName>
        <fullName evidence="3">cysteine-S-conjugate beta-lyase</fullName>
        <ecNumber evidence="3">4.4.1.13</ecNumber>
    </recommendedName>
</protein>
<reference evidence="10 11" key="1">
    <citation type="submission" date="2019-04" db="EMBL/GenBank/DDBJ databases">
        <title>Geobacter ruber sp. nov., ferric-reducing bacteria isolated from paddy soil.</title>
        <authorList>
            <person name="Xu Z."/>
            <person name="Masuda Y."/>
            <person name="Itoh H."/>
            <person name="Senoo K."/>
        </authorList>
    </citation>
    <scope>NUCLEOTIDE SEQUENCE [LARGE SCALE GENOMIC DNA]</scope>
    <source>
        <strain evidence="10 11">Red88</strain>
    </source>
</reference>
<keyword evidence="10" id="KW-0808">Transferase</keyword>
<dbReference type="GO" id="GO:0047804">
    <property type="term" value="F:cysteine-S-conjugate beta-lyase activity"/>
    <property type="evidence" value="ECO:0007669"/>
    <property type="project" value="UniProtKB-EC"/>
</dbReference>
<proteinExistence type="inferred from homology"/>
<dbReference type="GO" id="GO:0009086">
    <property type="term" value="P:methionine biosynthetic process"/>
    <property type="evidence" value="ECO:0007669"/>
    <property type="project" value="UniProtKB-KW"/>
</dbReference>
<sequence length="378" mass="40761">MKFATQLIHGGQTADPLTGALGVPIYQTSTYRQQSVDHFGKYDYARSDNPTREALEVAIAGLEKGSRAFAFASGMAAISSTLLIFSPGDHLVVCEDVYGGAYRVLTSIFQRLGISSTFVDATSLDAIEAAIRPETKGIYLESPSNPLLKVTDLRGVVALARPRGIITLVDNTFMTPYLQRPLELGCDIVLHSGTKFLNGHSDVICGFAVVSDPELGNRIRFIQNAFGAILGPQDSFLTLRGLKTLKVRMDQSQRSAEKIAAWLQTKKSVLKVHYPGLADHPGHAVNAAQADGPGAVLSFELESYALTKELLEKAQLSAFAVSLGGVESIISYPAKMSHAAVPKAEREKKGIKDTLVRFSVGLEDVDDLIADLQQVIGR</sequence>
<dbReference type="InterPro" id="IPR054542">
    <property type="entry name" value="Cys_met_metab_PP"/>
</dbReference>
<dbReference type="GO" id="GO:0005737">
    <property type="term" value="C:cytoplasm"/>
    <property type="evidence" value="ECO:0007669"/>
    <property type="project" value="TreeGrafter"/>
</dbReference>
<dbReference type="InterPro" id="IPR000277">
    <property type="entry name" value="Cys/Met-Metab_PyrdxlP-dep_enz"/>
</dbReference>
<dbReference type="Proteomes" id="UP000324298">
    <property type="component" value="Unassembled WGS sequence"/>
</dbReference>
<dbReference type="FunFam" id="3.40.640.10:FF:000009">
    <property type="entry name" value="Cystathionine gamma-synthase homolog"/>
    <property type="match status" value="1"/>
</dbReference>
<evidence type="ECO:0000256" key="2">
    <source>
        <dbReference type="ARBA" id="ARBA00009077"/>
    </source>
</evidence>
<evidence type="ECO:0000256" key="6">
    <source>
        <dbReference type="ARBA" id="ARBA00023167"/>
    </source>
</evidence>
<dbReference type="Gene3D" id="3.40.640.10">
    <property type="entry name" value="Type I PLP-dependent aspartate aminotransferase-like (Major domain)"/>
    <property type="match status" value="1"/>
</dbReference>
<comment type="similarity">
    <text evidence="2 9">Belongs to the trans-sulfuration enzymes family.</text>
</comment>
<keyword evidence="5 8" id="KW-0663">Pyridoxal phosphate</keyword>
<dbReference type="GO" id="GO:0008483">
    <property type="term" value="F:transaminase activity"/>
    <property type="evidence" value="ECO:0007669"/>
    <property type="project" value="UniProtKB-KW"/>
</dbReference>
<dbReference type="GO" id="GO:0030170">
    <property type="term" value="F:pyridoxal phosphate binding"/>
    <property type="evidence" value="ECO:0007669"/>
    <property type="project" value="InterPro"/>
</dbReference>
<evidence type="ECO:0000256" key="8">
    <source>
        <dbReference type="PIRSR" id="PIRSR001434-2"/>
    </source>
</evidence>
<dbReference type="InterPro" id="IPR015422">
    <property type="entry name" value="PyrdxlP-dep_Trfase_small"/>
</dbReference>
<feature type="modified residue" description="N6-(pyridoxal phosphate)lysine" evidence="8">
    <location>
        <position position="195"/>
    </location>
</feature>
<keyword evidence="4" id="KW-0028">Amino-acid biosynthesis</keyword>
<evidence type="ECO:0000256" key="1">
    <source>
        <dbReference type="ARBA" id="ARBA00001933"/>
    </source>
</evidence>
<keyword evidence="7" id="KW-0456">Lyase</keyword>
<dbReference type="FunFam" id="3.90.1150.10:FF:000033">
    <property type="entry name" value="Cystathionine gamma-synthase"/>
    <property type="match status" value="1"/>
</dbReference>
<gene>
    <name evidence="10" type="ORF">ET418_05685</name>
</gene>
<dbReference type="InterPro" id="IPR015424">
    <property type="entry name" value="PyrdxlP-dep_Trfase"/>
</dbReference>
<dbReference type="CDD" id="cd00614">
    <property type="entry name" value="CGS_like"/>
    <property type="match status" value="1"/>
</dbReference>
<dbReference type="InterPro" id="IPR015421">
    <property type="entry name" value="PyrdxlP-dep_Trfase_major"/>
</dbReference>
<evidence type="ECO:0000256" key="3">
    <source>
        <dbReference type="ARBA" id="ARBA00012224"/>
    </source>
</evidence>
<name>A0A5A9XJH8_9BACT</name>
<dbReference type="EC" id="4.4.1.13" evidence="3"/>